<dbReference type="AlphaFoldDB" id="A0AAV7TIE1"/>
<organism evidence="1 2">
    <name type="scientific">Pleurodeles waltl</name>
    <name type="common">Iberian ribbed newt</name>
    <dbReference type="NCBI Taxonomy" id="8319"/>
    <lineage>
        <taxon>Eukaryota</taxon>
        <taxon>Metazoa</taxon>
        <taxon>Chordata</taxon>
        <taxon>Craniata</taxon>
        <taxon>Vertebrata</taxon>
        <taxon>Euteleostomi</taxon>
        <taxon>Amphibia</taxon>
        <taxon>Batrachia</taxon>
        <taxon>Caudata</taxon>
        <taxon>Salamandroidea</taxon>
        <taxon>Salamandridae</taxon>
        <taxon>Pleurodelinae</taxon>
        <taxon>Pleurodeles</taxon>
    </lineage>
</organism>
<proteinExistence type="predicted"/>
<evidence type="ECO:0000313" key="1">
    <source>
        <dbReference type="EMBL" id="KAJ1176025.1"/>
    </source>
</evidence>
<reference evidence="1" key="1">
    <citation type="journal article" date="2022" name="bioRxiv">
        <title>Sequencing and chromosome-scale assembly of the giantPleurodeles waltlgenome.</title>
        <authorList>
            <person name="Brown T."/>
            <person name="Elewa A."/>
            <person name="Iarovenko S."/>
            <person name="Subramanian E."/>
            <person name="Araus A.J."/>
            <person name="Petzold A."/>
            <person name="Susuki M."/>
            <person name="Suzuki K.-i.T."/>
            <person name="Hayashi T."/>
            <person name="Toyoda A."/>
            <person name="Oliveira C."/>
            <person name="Osipova E."/>
            <person name="Leigh N.D."/>
            <person name="Simon A."/>
            <person name="Yun M.H."/>
        </authorList>
    </citation>
    <scope>NUCLEOTIDE SEQUENCE</scope>
    <source>
        <strain evidence="1">20211129_DDA</strain>
        <tissue evidence="1">Liver</tissue>
    </source>
</reference>
<dbReference type="Proteomes" id="UP001066276">
    <property type="component" value="Chromosome 3_2"/>
</dbReference>
<keyword evidence="2" id="KW-1185">Reference proteome</keyword>
<dbReference type="EMBL" id="JANPWB010000006">
    <property type="protein sequence ID" value="KAJ1176025.1"/>
    <property type="molecule type" value="Genomic_DNA"/>
</dbReference>
<comment type="caution">
    <text evidence="1">The sequence shown here is derived from an EMBL/GenBank/DDBJ whole genome shotgun (WGS) entry which is preliminary data.</text>
</comment>
<evidence type="ECO:0000313" key="2">
    <source>
        <dbReference type="Proteomes" id="UP001066276"/>
    </source>
</evidence>
<gene>
    <name evidence="1" type="ORF">NDU88_001309</name>
</gene>
<name>A0AAV7TIE1_PLEWA</name>
<sequence length="101" mass="10278">MSVQGVVWPGSGLATLAFPCPPVGTGLRTPHRAAPCGQPVLLFPLQGPVLEAPRLGEAQSGRAATARRGPAAARTAESLGLGSQGFATRAIVVTEKYAFLA</sequence>
<protein>
    <submittedName>
        <fullName evidence="1">Uncharacterized protein</fullName>
    </submittedName>
</protein>
<accession>A0AAV7TIE1</accession>